<evidence type="ECO:0000313" key="2">
    <source>
        <dbReference type="EMBL" id="MBW60868.1"/>
    </source>
</evidence>
<accession>A0A2M4C7D0</accession>
<dbReference type="EMBL" id="GGFJ01011727">
    <property type="protein sequence ID" value="MBW60868.1"/>
    <property type="molecule type" value="Transcribed_RNA"/>
</dbReference>
<dbReference type="AlphaFoldDB" id="A0A2M4C7D0"/>
<evidence type="ECO:0000256" key="1">
    <source>
        <dbReference type="SAM" id="SignalP"/>
    </source>
</evidence>
<reference evidence="2" key="1">
    <citation type="submission" date="2018-01" db="EMBL/GenBank/DDBJ databases">
        <title>An insight into the sialome of Amazonian anophelines.</title>
        <authorList>
            <person name="Ribeiro J.M."/>
            <person name="Scarpassa V."/>
            <person name="Calvo E."/>
        </authorList>
    </citation>
    <scope>NUCLEOTIDE SEQUENCE</scope>
    <source>
        <tissue evidence="2">Salivary glands</tissue>
    </source>
</reference>
<feature type="signal peptide" evidence="1">
    <location>
        <begin position="1"/>
        <end position="18"/>
    </location>
</feature>
<keyword evidence="1" id="KW-0732">Signal</keyword>
<protein>
    <submittedName>
        <fullName evidence="2">Putative secreted protein</fullName>
    </submittedName>
</protein>
<organism evidence="2">
    <name type="scientific">Anopheles marajoara</name>
    <dbReference type="NCBI Taxonomy" id="58244"/>
    <lineage>
        <taxon>Eukaryota</taxon>
        <taxon>Metazoa</taxon>
        <taxon>Ecdysozoa</taxon>
        <taxon>Arthropoda</taxon>
        <taxon>Hexapoda</taxon>
        <taxon>Insecta</taxon>
        <taxon>Pterygota</taxon>
        <taxon>Neoptera</taxon>
        <taxon>Endopterygota</taxon>
        <taxon>Diptera</taxon>
        <taxon>Nematocera</taxon>
        <taxon>Culicoidea</taxon>
        <taxon>Culicidae</taxon>
        <taxon>Anophelinae</taxon>
        <taxon>Anopheles</taxon>
    </lineage>
</organism>
<sequence>MMLLLWGLVFVGWEGLRSLFALACCCALSCHTTAFLTKLGVAQDHCQWCGLEMQKDAPAFGLQRWSEIQCRPVLPPATSRTSVGTCMCVCVWECVCVRVGCLCLSRSTGEVRACYCWLAMWPPRCCCYRKFTTEKANTLAKCLPPPRHPP</sequence>
<feature type="chain" id="PRO_5014844023" evidence="1">
    <location>
        <begin position="19"/>
        <end position="150"/>
    </location>
</feature>
<proteinExistence type="predicted"/>
<name>A0A2M4C7D0_9DIPT</name>